<dbReference type="Gene3D" id="3.20.20.140">
    <property type="entry name" value="Metal-dependent hydrolases"/>
    <property type="match status" value="1"/>
</dbReference>
<dbReference type="GO" id="GO:0005829">
    <property type="term" value="C:cytosol"/>
    <property type="evidence" value="ECO:0007669"/>
    <property type="project" value="TreeGrafter"/>
</dbReference>
<dbReference type="InterPro" id="IPR003141">
    <property type="entry name" value="Pol/His_phosphatase_N"/>
</dbReference>
<dbReference type="Pfam" id="PF02811">
    <property type="entry name" value="PHP"/>
    <property type="match status" value="1"/>
</dbReference>
<dbReference type="CDD" id="cd07437">
    <property type="entry name" value="PHP_HisPPase_Ycdx_like"/>
    <property type="match status" value="1"/>
</dbReference>
<evidence type="ECO:0000313" key="2">
    <source>
        <dbReference type="EMBL" id="MBI5078413.1"/>
    </source>
</evidence>
<evidence type="ECO:0000259" key="1">
    <source>
        <dbReference type="SMART" id="SM00481"/>
    </source>
</evidence>
<dbReference type="InterPro" id="IPR004013">
    <property type="entry name" value="PHP_dom"/>
</dbReference>
<organism evidence="2 3">
    <name type="scientific">Candidatus Saganbacteria bacterium</name>
    <dbReference type="NCBI Taxonomy" id="2575572"/>
    <lineage>
        <taxon>Bacteria</taxon>
        <taxon>Bacillati</taxon>
        <taxon>Saganbacteria</taxon>
    </lineage>
</organism>
<sequence>MKLIADLHVHTVSSGHAYSTLEEYVSQALKTGLEAFAITDHGPAMPGGPHFYHFANMRMVPRVLSGVKILRGIEANIINDKGEIDISEDDIKWGELDIVMAAMHPRVGYEDQGEAKNTAVLIRAMRNPYVNVIAHPGNPKYPVNIPAVAAAARERGILLEVNNSSGFSRPGSYEKCLEFAREIKRIGWKVSIGTDSHISAMLGVFGDALTLISEAGLTEENVVNTSWEKIKGYLYGGK</sequence>
<dbReference type="GO" id="GO:0042578">
    <property type="term" value="F:phosphoric ester hydrolase activity"/>
    <property type="evidence" value="ECO:0007669"/>
    <property type="project" value="TreeGrafter"/>
</dbReference>
<dbReference type="InterPro" id="IPR016195">
    <property type="entry name" value="Pol/histidinol_Pase-like"/>
</dbReference>
<gene>
    <name evidence="2" type="ORF">HZB08_00115</name>
</gene>
<reference evidence="2" key="1">
    <citation type="submission" date="2020-07" db="EMBL/GenBank/DDBJ databases">
        <title>Huge and variable diversity of episymbiotic CPR bacteria and DPANN archaea in groundwater ecosystems.</title>
        <authorList>
            <person name="He C.Y."/>
            <person name="Keren R."/>
            <person name="Whittaker M."/>
            <person name="Farag I.F."/>
            <person name="Doudna J."/>
            <person name="Cate J.H.D."/>
            <person name="Banfield J.F."/>
        </authorList>
    </citation>
    <scope>NUCLEOTIDE SEQUENCE</scope>
    <source>
        <strain evidence="2">NC_groundwater_1860_Pr3_B-0.1um_51_7</strain>
    </source>
</reference>
<dbReference type="EMBL" id="JACRKR010000006">
    <property type="protein sequence ID" value="MBI5078413.1"/>
    <property type="molecule type" value="Genomic_DNA"/>
</dbReference>
<evidence type="ECO:0000313" key="3">
    <source>
        <dbReference type="Proteomes" id="UP000808761"/>
    </source>
</evidence>
<dbReference type="GO" id="GO:0071978">
    <property type="term" value="P:bacterial-type flagellum-dependent swarming motility"/>
    <property type="evidence" value="ECO:0007669"/>
    <property type="project" value="TreeGrafter"/>
</dbReference>
<name>A0A9D6UKB7_UNCSA</name>
<dbReference type="AlphaFoldDB" id="A0A9D6UKB7"/>
<proteinExistence type="predicted"/>
<dbReference type="PANTHER" id="PTHR36928">
    <property type="entry name" value="PHOSPHATASE YCDX-RELATED"/>
    <property type="match status" value="1"/>
</dbReference>
<comment type="caution">
    <text evidence="2">The sequence shown here is derived from an EMBL/GenBank/DDBJ whole genome shotgun (WGS) entry which is preliminary data.</text>
</comment>
<dbReference type="NCBIfam" id="NF006702">
    <property type="entry name" value="PRK09248.1"/>
    <property type="match status" value="1"/>
</dbReference>
<dbReference type="SMART" id="SM00481">
    <property type="entry name" value="POLIIIAc"/>
    <property type="match status" value="1"/>
</dbReference>
<dbReference type="InterPro" id="IPR050243">
    <property type="entry name" value="PHP_phosphatase"/>
</dbReference>
<feature type="domain" description="Polymerase/histidinol phosphatase N-terminal" evidence="1">
    <location>
        <begin position="5"/>
        <end position="79"/>
    </location>
</feature>
<dbReference type="SUPFAM" id="SSF89550">
    <property type="entry name" value="PHP domain-like"/>
    <property type="match status" value="1"/>
</dbReference>
<feature type="non-terminal residue" evidence="2">
    <location>
        <position position="238"/>
    </location>
</feature>
<dbReference type="PANTHER" id="PTHR36928:SF1">
    <property type="entry name" value="PHOSPHATASE YCDX-RELATED"/>
    <property type="match status" value="1"/>
</dbReference>
<protein>
    <submittedName>
        <fullName evidence="2">Phosphatase</fullName>
    </submittedName>
</protein>
<accession>A0A9D6UKB7</accession>
<dbReference type="GO" id="GO:0008270">
    <property type="term" value="F:zinc ion binding"/>
    <property type="evidence" value="ECO:0007669"/>
    <property type="project" value="TreeGrafter"/>
</dbReference>
<dbReference type="Proteomes" id="UP000808761">
    <property type="component" value="Unassembled WGS sequence"/>
</dbReference>